<organism evidence="2 3">
    <name type="scientific">Verrucosispora sioxanthis</name>
    <dbReference type="NCBI Taxonomy" id="2499994"/>
    <lineage>
        <taxon>Bacteria</taxon>
        <taxon>Bacillati</taxon>
        <taxon>Actinomycetota</taxon>
        <taxon>Actinomycetes</taxon>
        <taxon>Micromonosporales</taxon>
        <taxon>Micromonosporaceae</taxon>
        <taxon>Micromonospora</taxon>
    </lineage>
</organism>
<sequence length="337" mass="37250">MDTLDDLDEQLRSIGAGFGRVHLGITHNPHLSADERSSLIDLTIQPFYAFEELTNQISIEEDLIPNSPDFPLMMASLETTVSSAGQKILTAEKPEVLDALLSIIWCLGDVFAQWQAAASPNSRERRERDFKRELIQSANLALGRLKEQESFRKLHREVVQIAEDAQEAAGITANSEVASFYQERAQQERLRYVLWNSLLIAASSAAAIVGWFAVNRTADATLTIHEFARITVALPIFAFAVYAARQASYHRNAEAEANLTAVQLKTVKAFTDALDATSKQEMLRLLGSRIFGAAPPLSSTEATDKDYDNPSTEHGLPALLEELKKLIPSQKANNSPQ</sequence>
<comment type="caution">
    <text evidence="2">The sequence shown here is derived from an EMBL/GenBank/DDBJ whole genome shotgun (WGS) entry which is preliminary data.</text>
</comment>
<feature type="transmembrane region" description="Helical" evidence="1">
    <location>
        <begin position="226"/>
        <end position="244"/>
    </location>
</feature>
<keyword evidence="1" id="KW-0472">Membrane</keyword>
<gene>
    <name evidence="2" type="ORF">ENC19_13075</name>
</gene>
<keyword evidence="1" id="KW-1133">Transmembrane helix</keyword>
<keyword evidence="3" id="KW-1185">Reference proteome</keyword>
<dbReference type="AlphaFoldDB" id="A0A6M1KWH5"/>
<dbReference type="Proteomes" id="UP000478148">
    <property type="component" value="Unassembled WGS sequence"/>
</dbReference>
<evidence type="ECO:0000256" key="1">
    <source>
        <dbReference type="SAM" id="Phobius"/>
    </source>
</evidence>
<protein>
    <submittedName>
        <fullName evidence="2">Uncharacterized protein</fullName>
    </submittedName>
</protein>
<proteinExistence type="predicted"/>
<name>A0A6M1KWH5_9ACTN</name>
<reference evidence="2 3" key="1">
    <citation type="submission" date="2020-02" db="EMBL/GenBank/DDBJ databases">
        <title>Draft Genome Sequence of Verrucosispora sp. Strain CWR15, Isolated from Gulf of Mexico Sponge.</title>
        <authorList>
            <person name="Kennedy S.J."/>
            <person name="Cella E."/>
            <person name="Azarian T."/>
            <person name="Baker B.J."/>
            <person name="Shaw L.N."/>
        </authorList>
    </citation>
    <scope>NUCLEOTIDE SEQUENCE [LARGE SCALE GENOMIC DNA]</scope>
    <source>
        <strain evidence="2 3">CWR15</strain>
    </source>
</reference>
<evidence type="ECO:0000313" key="3">
    <source>
        <dbReference type="Proteomes" id="UP000478148"/>
    </source>
</evidence>
<feature type="transmembrane region" description="Helical" evidence="1">
    <location>
        <begin position="192"/>
        <end position="214"/>
    </location>
</feature>
<keyword evidence="1" id="KW-0812">Transmembrane</keyword>
<accession>A0A6M1KWH5</accession>
<evidence type="ECO:0000313" key="2">
    <source>
        <dbReference type="EMBL" id="NGM13525.1"/>
    </source>
</evidence>
<dbReference type="RefSeq" id="WP_164447472.1">
    <property type="nucleotide sequence ID" value="NZ_SAIY01000004.1"/>
</dbReference>
<dbReference type="EMBL" id="SAIY01000004">
    <property type="protein sequence ID" value="NGM13525.1"/>
    <property type="molecule type" value="Genomic_DNA"/>
</dbReference>